<reference evidence="1 2" key="1">
    <citation type="submission" date="2018-08" db="EMBL/GenBank/DDBJ databases">
        <title>Draft genome sequence of Psychrilyobacter sp. strain SD5 isolated from Black Sea water.</title>
        <authorList>
            <person name="Yadav S."/>
            <person name="Villanueva L."/>
            <person name="Damste J.S.S."/>
        </authorList>
    </citation>
    <scope>NUCLEOTIDE SEQUENCE [LARGE SCALE GENOMIC DNA]</scope>
    <source>
        <strain evidence="1 2">SD5</strain>
    </source>
</reference>
<dbReference type="RefSeq" id="WP_114643003.1">
    <property type="nucleotide sequence ID" value="NZ_JAACIO010000015.1"/>
</dbReference>
<gene>
    <name evidence="1" type="ORF">DYH56_11415</name>
</gene>
<organism evidence="1 2">
    <name type="scientific">Psychrilyobacter piezotolerans</name>
    <dbReference type="NCBI Taxonomy" id="2293438"/>
    <lineage>
        <taxon>Bacteria</taxon>
        <taxon>Fusobacteriati</taxon>
        <taxon>Fusobacteriota</taxon>
        <taxon>Fusobacteriia</taxon>
        <taxon>Fusobacteriales</taxon>
        <taxon>Fusobacteriaceae</taxon>
        <taxon>Psychrilyobacter</taxon>
    </lineage>
</organism>
<name>A0ABX9KF01_9FUSO</name>
<sequence length="59" mass="6908">MDLSIEIFDEFKKGTKSSETLGEHIFVQVKGTENLKKELKKFMKEKMKKCLVMTNLNQI</sequence>
<evidence type="ECO:0000313" key="2">
    <source>
        <dbReference type="Proteomes" id="UP000263486"/>
    </source>
</evidence>
<comment type="caution">
    <text evidence="1">The sequence shown here is derived from an EMBL/GenBank/DDBJ whole genome shotgun (WGS) entry which is preliminary data.</text>
</comment>
<dbReference type="Proteomes" id="UP000263486">
    <property type="component" value="Unassembled WGS sequence"/>
</dbReference>
<keyword evidence="2" id="KW-1185">Reference proteome</keyword>
<accession>A0ABX9KF01</accession>
<protein>
    <submittedName>
        <fullName evidence="1">Uncharacterized protein</fullName>
    </submittedName>
</protein>
<dbReference type="EMBL" id="QUAJ01000021">
    <property type="protein sequence ID" value="REI40326.1"/>
    <property type="molecule type" value="Genomic_DNA"/>
</dbReference>
<proteinExistence type="predicted"/>
<evidence type="ECO:0000313" key="1">
    <source>
        <dbReference type="EMBL" id="REI40326.1"/>
    </source>
</evidence>